<reference evidence="1 2" key="1">
    <citation type="journal article" date="2022" name="bioRxiv">
        <title>Genomics of Preaxostyla Flagellates Illuminates Evolutionary Transitions and the Path Towards Mitochondrial Loss.</title>
        <authorList>
            <person name="Novak L.V.F."/>
            <person name="Treitli S.C."/>
            <person name="Pyrih J."/>
            <person name="Halakuc P."/>
            <person name="Pipaliya S.V."/>
            <person name="Vacek V."/>
            <person name="Brzon O."/>
            <person name="Soukal P."/>
            <person name="Eme L."/>
            <person name="Dacks J.B."/>
            <person name="Karnkowska A."/>
            <person name="Elias M."/>
            <person name="Hampl V."/>
        </authorList>
    </citation>
    <scope>NUCLEOTIDE SEQUENCE [LARGE SCALE GENOMIC DNA]</scope>
    <source>
        <strain evidence="1">NAU3</strain>
        <tissue evidence="1">Gut</tissue>
    </source>
</reference>
<evidence type="ECO:0000313" key="1">
    <source>
        <dbReference type="EMBL" id="KAK2964092.1"/>
    </source>
</evidence>
<dbReference type="EMBL" id="JARBJD010000003">
    <property type="protein sequence ID" value="KAK2964092.1"/>
    <property type="molecule type" value="Genomic_DNA"/>
</dbReference>
<accession>A0ABQ9YK27</accession>
<comment type="caution">
    <text evidence="1">The sequence shown here is derived from an EMBL/GenBank/DDBJ whole genome shotgun (WGS) entry which is preliminary data.</text>
</comment>
<gene>
    <name evidence="1" type="ORF">BLNAU_623</name>
</gene>
<dbReference type="Proteomes" id="UP001281761">
    <property type="component" value="Unassembled WGS sequence"/>
</dbReference>
<name>A0ABQ9YK27_9EUKA</name>
<keyword evidence="2" id="KW-1185">Reference proteome</keyword>
<evidence type="ECO:0000313" key="2">
    <source>
        <dbReference type="Proteomes" id="UP001281761"/>
    </source>
</evidence>
<organism evidence="1 2">
    <name type="scientific">Blattamonas nauphoetae</name>
    <dbReference type="NCBI Taxonomy" id="2049346"/>
    <lineage>
        <taxon>Eukaryota</taxon>
        <taxon>Metamonada</taxon>
        <taxon>Preaxostyla</taxon>
        <taxon>Oxymonadida</taxon>
        <taxon>Blattamonas</taxon>
    </lineage>
</organism>
<proteinExistence type="predicted"/>
<protein>
    <submittedName>
        <fullName evidence="1">Uncharacterized protein</fullName>
    </submittedName>
</protein>
<sequence>MHLLDLTSTGIRTPLTLDDNQDMINHAGNCLSFPKTLPLQARRSVHDRYTTQKLLMERLNRVIVRFHIDPFYGKTIQQILLNLSGTSAKIQIELHAKI</sequence>